<protein>
    <submittedName>
        <fullName evidence="1">Uncharacterized protein</fullName>
    </submittedName>
</protein>
<organism evidence="1 2">
    <name type="scientific">Pedobacter zeae</name>
    <dbReference type="NCBI Taxonomy" id="1737356"/>
    <lineage>
        <taxon>Bacteria</taxon>
        <taxon>Pseudomonadati</taxon>
        <taxon>Bacteroidota</taxon>
        <taxon>Sphingobacteriia</taxon>
        <taxon>Sphingobacteriales</taxon>
        <taxon>Sphingobacteriaceae</taxon>
        <taxon>Pedobacter</taxon>
    </lineage>
</organism>
<dbReference type="RefSeq" id="WP_229685032.1">
    <property type="nucleotide sequence ID" value="NZ_BMHZ01000001.1"/>
</dbReference>
<sequence length="48" mass="5386">MLLVICKAAALSCVPKPDRGEHGVQRSKAKSREKLYYEAQVLLSKNQK</sequence>
<gene>
    <name evidence="1" type="ORF">GGQ60_001958</name>
</gene>
<comment type="caution">
    <text evidence="1">The sequence shown here is derived from an EMBL/GenBank/DDBJ whole genome shotgun (WGS) entry which is preliminary data.</text>
</comment>
<accession>A0A7W6P5E5</accession>
<reference evidence="1 2" key="1">
    <citation type="submission" date="2020-08" db="EMBL/GenBank/DDBJ databases">
        <title>Genomic Encyclopedia of Type Strains, Phase IV (KMG-IV): sequencing the most valuable type-strain genomes for metagenomic binning, comparative biology and taxonomic classification.</title>
        <authorList>
            <person name="Goeker M."/>
        </authorList>
    </citation>
    <scope>NUCLEOTIDE SEQUENCE [LARGE SCALE GENOMIC DNA]</scope>
    <source>
        <strain evidence="1 2">DSM 100774</strain>
    </source>
</reference>
<evidence type="ECO:0000313" key="1">
    <source>
        <dbReference type="EMBL" id="MBB4107977.1"/>
    </source>
</evidence>
<dbReference type="AlphaFoldDB" id="A0A7W6P5E5"/>
<evidence type="ECO:0000313" key="2">
    <source>
        <dbReference type="Proteomes" id="UP000532273"/>
    </source>
</evidence>
<dbReference type="EMBL" id="JACIEF010000002">
    <property type="protein sequence ID" value="MBB4107977.1"/>
    <property type="molecule type" value="Genomic_DNA"/>
</dbReference>
<name>A0A7W6P5E5_9SPHI</name>
<proteinExistence type="predicted"/>
<dbReference type="Proteomes" id="UP000532273">
    <property type="component" value="Unassembled WGS sequence"/>
</dbReference>